<reference evidence="2 3" key="1">
    <citation type="journal article" date="2016" name="Nat. Commun.">
        <title>Thousands of microbial genomes shed light on interconnected biogeochemical processes in an aquifer system.</title>
        <authorList>
            <person name="Anantharaman K."/>
            <person name="Brown C.T."/>
            <person name="Hug L.A."/>
            <person name="Sharon I."/>
            <person name="Castelle C.J."/>
            <person name="Probst A.J."/>
            <person name="Thomas B.C."/>
            <person name="Singh A."/>
            <person name="Wilkins M.J."/>
            <person name="Karaoz U."/>
            <person name="Brodie E.L."/>
            <person name="Williams K.H."/>
            <person name="Hubbard S.S."/>
            <person name="Banfield J.F."/>
        </authorList>
    </citation>
    <scope>NUCLEOTIDE SEQUENCE [LARGE SCALE GENOMIC DNA]</scope>
</reference>
<feature type="transmembrane region" description="Helical" evidence="1">
    <location>
        <begin position="27"/>
        <end position="44"/>
    </location>
</feature>
<gene>
    <name evidence="2" type="ORF">A2482_00280</name>
</gene>
<keyword evidence="1" id="KW-0812">Transmembrane</keyword>
<name>A0A1F5TD06_9BACT</name>
<accession>A0A1F5TD06</accession>
<evidence type="ECO:0000313" key="3">
    <source>
        <dbReference type="Proteomes" id="UP000178656"/>
    </source>
</evidence>
<comment type="caution">
    <text evidence="2">The sequence shown here is derived from an EMBL/GenBank/DDBJ whole genome shotgun (WGS) entry which is preliminary data.</text>
</comment>
<keyword evidence="1" id="KW-0472">Membrane</keyword>
<dbReference type="EMBL" id="MFGM01000031">
    <property type="protein sequence ID" value="OGF36643.1"/>
    <property type="molecule type" value="Genomic_DNA"/>
</dbReference>
<dbReference type="AlphaFoldDB" id="A0A1F5TD06"/>
<evidence type="ECO:0000256" key="1">
    <source>
        <dbReference type="SAM" id="Phobius"/>
    </source>
</evidence>
<proteinExistence type="predicted"/>
<protein>
    <submittedName>
        <fullName evidence="2">Uncharacterized protein</fullName>
    </submittedName>
</protein>
<keyword evidence="1" id="KW-1133">Transmembrane helix</keyword>
<dbReference type="Proteomes" id="UP000178656">
    <property type="component" value="Unassembled WGS sequence"/>
</dbReference>
<organism evidence="2 3">
    <name type="scientific">Candidatus Falkowbacteria bacterium RIFOXYC2_FULL_48_21</name>
    <dbReference type="NCBI Taxonomy" id="1798005"/>
    <lineage>
        <taxon>Bacteria</taxon>
        <taxon>Candidatus Falkowiibacteriota</taxon>
    </lineage>
</organism>
<sequence length="68" mass="7337">MKNWFIGTGLVIGGAIGTIVVRQLGVNGAWMALPIAVVLIGAVIKVRYLFQCKRELDAAAERHGRLFG</sequence>
<evidence type="ECO:0000313" key="2">
    <source>
        <dbReference type="EMBL" id="OGF36643.1"/>
    </source>
</evidence>